<keyword evidence="3" id="KW-1185">Reference proteome</keyword>
<evidence type="ECO:0000256" key="1">
    <source>
        <dbReference type="SAM" id="MobiDB-lite"/>
    </source>
</evidence>
<evidence type="ECO:0000313" key="2">
    <source>
        <dbReference type="EMBL" id="KAL2726421.1"/>
    </source>
</evidence>
<feature type="compositionally biased region" description="Acidic residues" evidence="1">
    <location>
        <begin position="42"/>
        <end position="53"/>
    </location>
</feature>
<feature type="region of interest" description="Disordered" evidence="1">
    <location>
        <begin position="32"/>
        <end position="66"/>
    </location>
</feature>
<dbReference type="EMBL" id="JAUDFV010000133">
    <property type="protein sequence ID" value="KAL2726421.1"/>
    <property type="molecule type" value="Genomic_DNA"/>
</dbReference>
<name>A0ABD2B0L8_VESSQ</name>
<comment type="caution">
    <text evidence="2">The sequence shown here is derived from an EMBL/GenBank/DDBJ whole genome shotgun (WGS) entry which is preliminary data.</text>
</comment>
<organism evidence="2 3">
    <name type="scientific">Vespula squamosa</name>
    <name type="common">Southern yellow jacket</name>
    <name type="synonym">Wasp</name>
    <dbReference type="NCBI Taxonomy" id="30214"/>
    <lineage>
        <taxon>Eukaryota</taxon>
        <taxon>Metazoa</taxon>
        <taxon>Ecdysozoa</taxon>
        <taxon>Arthropoda</taxon>
        <taxon>Hexapoda</taxon>
        <taxon>Insecta</taxon>
        <taxon>Pterygota</taxon>
        <taxon>Neoptera</taxon>
        <taxon>Endopterygota</taxon>
        <taxon>Hymenoptera</taxon>
        <taxon>Apocrita</taxon>
        <taxon>Aculeata</taxon>
        <taxon>Vespoidea</taxon>
        <taxon>Vespidae</taxon>
        <taxon>Vespinae</taxon>
        <taxon>Vespula</taxon>
    </lineage>
</organism>
<reference evidence="2 3" key="1">
    <citation type="journal article" date="2024" name="Ann. Entomol. Soc. Am.">
        <title>Genomic analyses of the southern and eastern yellowjacket wasps (Hymenoptera: Vespidae) reveal evolutionary signatures of social life.</title>
        <authorList>
            <person name="Catto M.A."/>
            <person name="Caine P.B."/>
            <person name="Orr S.E."/>
            <person name="Hunt B.G."/>
            <person name="Goodisman M.A.D."/>
        </authorList>
    </citation>
    <scope>NUCLEOTIDE SEQUENCE [LARGE SCALE GENOMIC DNA]</scope>
    <source>
        <strain evidence="2">233</strain>
        <tissue evidence="2">Head and thorax</tissue>
    </source>
</reference>
<evidence type="ECO:0000313" key="3">
    <source>
        <dbReference type="Proteomes" id="UP001607302"/>
    </source>
</evidence>
<dbReference type="Proteomes" id="UP001607302">
    <property type="component" value="Unassembled WGS sequence"/>
</dbReference>
<accession>A0ABD2B0L8</accession>
<protein>
    <submittedName>
        <fullName evidence="2">Uncharacterized protein</fullName>
    </submittedName>
</protein>
<proteinExistence type="predicted"/>
<dbReference type="AlphaFoldDB" id="A0ABD2B0L8"/>
<feature type="compositionally biased region" description="Basic and acidic residues" evidence="1">
    <location>
        <begin position="54"/>
        <end position="66"/>
    </location>
</feature>
<gene>
    <name evidence="2" type="ORF">V1478_006699</name>
</gene>
<sequence>MLCLPPLHYPKYSRDASLSVKFRPTIRRYVRGSVARRSTSNDDGDDDDDDDDDKDKKKERVTWKIR</sequence>